<comment type="caution">
    <text evidence="1">The sequence shown here is derived from an EMBL/GenBank/DDBJ whole genome shotgun (WGS) entry which is preliminary data.</text>
</comment>
<keyword evidence="2" id="KW-1185">Reference proteome</keyword>
<reference evidence="1" key="1">
    <citation type="submission" date="2023-04" db="EMBL/GenBank/DDBJ databases">
        <title>Ambrosiozyma monospora NBRC 10751.</title>
        <authorList>
            <person name="Ichikawa N."/>
            <person name="Sato H."/>
            <person name="Tonouchi N."/>
        </authorList>
    </citation>
    <scope>NUCLEOTIDE SEQUENCE</scope>
    <source>
        <strain evidence="1">NBRC 10751</strain>
    </source>
</reference>
<organism evidence="1 2">
    <name type="scientific">Ambrosiozyma monospora</name>
    <name type="common">Yeast</name>
    <name type="synonym">Endomycopsis monosporus</name>
    <dbReference type="NCBI Taxonomy" id="43982"/>
    <lineage>
        <taxon>Eukaryota</taxon>
        <taxon>Fungi</taxon>
        <taxon>Dikarya</taxon>
        <taxon>Ascomycota</taxon>
        <taxon>Saccharomycotina</taxon>
        <taxon>Pichiomycetes</taxon>
        <taxon>Pichiales</taxon>
        <taxon>Pichiaceae</taxon>
        <taxon>Ambrosiozyma</taxon>
    </lineage>
</organism>
<protein>
    <submittedName>
        <fullName evidence="1">Unnamed protein product</fullName>
    </submittedName>
</protein>
<proteinExistence type="predicted"/>
<sequence length="135" mass="15244">MSLQKKTSPLLSKLDNNIENILTKIQDILNLSTITEKSLELQTIETLQIESNTWTIIRLVDELLGLTRTLKENWILGYVPVSNGARDGSGGDDGETDDVVVNEEVDEEEDRKNMELQFKINRLIQDITGLVDSNE</sequence>
<dbReference type="EMBL" id="BSXS01000663">
    <property type="protein sequence ID" value="GME73386.1"/>
    <property type="molecule type" value="Genomic_DNA"/>
</dbReference>
<accession>A0ACB5SUI7</accession>
<dbReference type="Proteomes" id="UP001165064">
    <property type="component" value="Unassembled WGS sequence"/>
</dbReference>
<gene>
    <name evidence="1" type="ORF">Amon02_000138000</name>
</gene>
<evidence type="ECO:0000313" key="2">
    <source>
        <dbReference type="Proteomes" id="UP001165064"/>
    </source>
</evidence>
<evidence type="ECO:0000313" key="1">
    <source>
        <dbReference type="EMBL" id="GME73386.1"/>
    </source>
</evidence>
<name>A0ACB5SUI7_AMBMO</name>